<evidence type="ECO:0000256" key="1">
    <source>
        <dbReference type="ARBA" id="ARBA00000705"/>
    </source>
</evidence>
<name>A0A2G9YHI5_9BACT</name>
<evidence type="ECO:0000256" key="3">
    <source>
        <dbReference type="ARBA" id="ARBA00022679"/>
    </source>
</evidence>
<evidence type="ECO:0000313" key="6">
    <source>
        <dbReference type="EMBL" id="PIP18686.1"/>
    </source>
</evidence>
<evidence type="ECO:0000256" key="2">
    <source>
        <dbReference type="ARBA" id="ARBA00005656"/>
    </source>
</evidence>
<protein>
    <submittedName>
        <fullName evidence="6">Phosphate acetyltransferase</fullName>
    </submittedName>
</protein>
<comment type="similarity">
    <text evidence="2">Belongs to the phosphate acetyltransferase and butyryltransferase family.</text>
</comment>
<dbReference type="Gene3D" id="3.40.50.10750">
    <property type="entry name" value="Isocitrate/Isopropylmalate dehydrogenase-like"/>
    <property type="match status" value="1"/>
</dbReference>
<dbReference type="EMBL" id="PCRK01000179">
    <property type="protein sequence ID" value="PIP18686.1"/>
    <property type="molecule type" value="Genomic_DNA"/>
</dbReference>
<feature type="non-terminal residue" evidence="6">
    <location>
        <position position="1"/>
    </location>
</feature>
<evidence type="ECO:0000256" key="4">
    <source>
        <dbReference type="ARBA" id="ARBA00023315"/>
    </source>
</evidence>
<reference evidence="6 7" key="1">
    <citation type="submission" date="2017-09" db="EMBL/GenBank/DDBJ databases">
        <title>Depth-based differentiation of microbial function through sediment-hosted aquifers and enrichment of novel symbionts in the deep terrestrial subsurface.</title>
        <authorList>
            <person name="Probst A.J."/>
            <person name="Ladd B."/>
            <person name="Jarett J.K."/>
            <person name="Geller-Mcgrath D.E."/>
            <person name="Sieber C.M."/>
            <person name="Emerson J.B."/>
            <person name="Anantharaman K."/>
            <person name="Thomas B.C."/>
            <person name="Malmstrom R."/>
            <person name="Stieglmeier M."/>
            <person name="Klingl A."/>
            <person name="Woyke T."/>
            <person name="Ryan C.M."/>
            <person name="Banfield J.F."/>
        </authorList>
    </citation>
    <scope>NUCLEOTIDE SEQUENCE [LARGE SCALE GENOMIC DNA]</scope>
    <source>
        <strain evidence="6">CG23_combo_of_CG06-09_8_20_14_all_41_10</strain>
    </source>
</reference>
<dbReference type="GO" id="GO:0008959">
    <property type="term" value="F:phosphate acetyltransferase activity"/>
    <property type="evidence" value="ECO:0007669"/>
    <property type="project" value="UniProtKB-EC"/>
</dbReference>
<keyword evidence="3 6" id="KW-0808">Transferase</keyword>
<keyword evidence="4" id="KW-0012">Acyltransferase</keyword>
<dbReference type="PANTHER" id="PTHR43356">
    <property type="entry name" value="PHOSPHATE ACETYLTRANSFERASE"/>
    <property type="match status" value="1"/>
</dbReference>
<gene>
    <name evidence="6" type="ORF">COX41_06910</name>
</gene>
<dbReference type="SUPFAM" id="SSF53659">
    <property type="entry name" value="Isocitrate/Isopropylmalate dehydrogenase-like"/>
    <property type="match status" value="1"/>
</dbReference>
<evidence type="ECO:0000259" key="5">
    <source>
        <dbReference type="Pfam" id="PF01515"/>
    </source>
</evidence>
<dbReference type="InterPro" id="IPR042113">
    <property type="entry name" value="P_AcTrfase_dom1"/>
</dbReference>
<sequence length="302" mass="32974">RSMARKKIKSIVLPEYNDKRVAEAARIIEAEGIAKVTLFTPDMVDAKEQERYVNEYYNMYKGKDIDPDAARKLFLDPLYYTAMMTNEGKFDGLVAGAAHTSPDVIRACMRCMGIDKHITIISSCFIMEVPNCPYGDNGTFVFADCGVIPEPNARQLARIAFSAAELMQKVLDLTPRIAFLSYSTKGSAKTKSADKIREALSMFKKLAPNVLADGELQLDAAIVPEVAQIKYPNSPLGGKANVLIFPNLEAGNIGYKLTQRMSGGRAIGPLLLGVNRPASDLSRGCLVEDVVDCVAVTAIRAQ</sequence>
<comment type="catalytic activity">
    <reaction evidence="1">
        <text>acetyl-CoA + phosphate = acetyl phosphate + CoA</text>
        <dbReference type="Rhea" id="RHEA:19521"/>
        <dbReference type="ChEBI" id="CHEBI:22191"/>
        <dbReference type="ChEBI" id="CHEBI:43474"/>
        <dbReference type="ChEBI" id="CHEBI:57287"/>
        <dbReference type="ChEBI" id="CHEBI:57288"/>
        <dbReference type="EC" id="2.3.1.8"/>
    </reaction>
</comment>
<dbReference type="PANTHER" id="PTHR43356:SF3">
    <property type="entry name" value="PHOSPHATE ACETYLTRANSFERASE"/>
    <property type="match status" value="1"/>
</dbReference>
<feature type="domain" description="Phosphate acetyl/butaryl transferase" evidence="5">
    <location>
        <begin position="45"/>
        <end position="298"/>
    </location>
</feature>
<dbReference type="InterPro" id="IPR012147">
    <property type="entry name" value="P_Ac_Bu_trans"/>
</dbReference>
<dbReference type="PIRSF" id="PIRSF000428">
    <property type="entry name" value="P_Ac_trans"/>
    <property type="match status" value="1"/>
</dbReference>
<dbReference type="InterPro" id="IPR002505">
    <property type="entry name" value="PTA_PTB"/>
</dbReference>
<comment type="caution">
    <text evidence="6">The sequence shown here is derived from an EMBL/GenBank/DDBJ whole genome shotgun (WGS) entry which is preliminary data.</text>
</comment>
<accession>A0A2G9YHI5</accession>
<dbReference type="InterPro" id="IPR050500">
    <property type="entry name" value="Phos_Acetyltrans/Butyryltrans"/>
</dbReference>
<evidence type="ECO:0000313" key="7">
    <source>
        <dbReference type="Proteomes" id="UP000231292"/>
    </source>
</evidence>
<dbReference type="InterPro" id="IPR042112">
    <property type="entry name" value="P_AcTrfase_dom2"/>
</dbReference>
<dbReference type="Gene3D" id="3.40.50.10950">
    <property type="match status" value="2"/>
</dbReference>
<proteinExistence type="inferred from homology"/>
<dbReference type="AlphaFoldDB" id="A0A2G9YHI5"/>
<dbReference type="Proteomes" id="UP000231292">
    <property type="component" value="Unassembled WGS sequence"/>
</dbReference>
<organism evidence="6 7">
    <name type="scientific">Candidatus Sherwoodlollariibacterium unditelluris</name>
    <dbReference type="NCBI Taxonomy" id="1974757"/>
    <lineage>
        <taxon>Bacteria</taxon>
        <taxon>Pseudomonadati</taxon>
        <taxon>Candidatus Omnitrophota</taxon>
        <taxon>Candidatus Sherwoodlollariibacterium</taxon>
    </lineage>
</organism>
<dbReference type="Pfam" id="PF01515">
    <property type="entry name" value="PTA_PTB"/>
    <property type="match status" value="1"/>
</dbReference>